<dbReference type="EMBL" id="PKMF04000349">
    <property type="protein sequence ID" value="KAK7836593.1"/>
    <property type="molecule type" value="Genomic_DNA"/>
</dbReference>
<name>A0AAW0KDG2_QUESU</name>
<keyword evidence="6" id="KW-0677">Repeat</keyword>
<comment type="subcellular location">
    <subcellularLocation>
        <location evidence="1">Endomembrane system</location>
        <topology evidence="1">Multi-pass membrane protein</topology>
    </subcellularLocation>
</comment>
<dbReference type="AlphaFoldDB" id="A0AAW0KDG2"/>
<feature type="transmembrane region" description="Helical" evidence="9">
    <location>
        <begin position="33"/>
        <end position="55"/>
    </location>
</feature>
<sequence length="126" mass="14660">MESFKPHPYVTAVLSCAMWCFYGMPFVHPDSLLVITINGFGFIIEIIYITIFFFYSPWSKRGRVIRTKSVKYIPFFISLAYFCNGVIWVPNSCGAVLGLMQLILYASYYKSTPQHYVSFNREMHKP</sequence>
<feature type="transmembrane region" description="Helical" evidence="9">
    <location>
        <begin position="9"/>
        <end position="27"/>
    </location>
</feature>
<comment type="caution">
    <text evidence="10">The sequence shown here is derived from an EMBL/GenBank/DDBJ whole genome shotgun (WGS) entry which is preliminary data.</text>
</comment>
<feature type="transmembrane region" description="Helical" evidence="9">
    <location>
        <begin position="75"/>
        <end position="108"/>
    </location>
</feature>
<evidence type="ECO:0000256" key="1">
    <source>
        <dbReference type="ARBA" id="ARBA00004127"/>
    </source>
</evidence>
<evidence type="ECO:0000256" key="7">
    <source>
        <dbReference type="ARBA" id="ARBA00022989"/>
    </source>
</evidence>
<dbReference type="GO" id="GO:0016020">
    <property type="term" value="C:membrane"/>
    <property type="evidence" value="ECO:0007669"/>
    <property type="project" value="InterPro"/>
</dbReference>
<comment type="similarity">
    <text evidence="2">Belongs to the SWEET sugar transporter family.</text>
</comment>
<evidence type="ECO:0000256" key="8">
    <source>
        <dbReference type="ARBA" id="ARBA00023136"/>
    </source>
</evidence>
<keyword evidence="7 9" id="KW-1133">Transmembrane helix</keyword>
<evidence type="ECO:0000256" key="2">
    <source>
        <dbReference type="ARBA" id="ARBA00007809"/>
    </source>
</evidence>
<dbReference type="Gene3D" id="1.20.1280.290">
    <property type="match status" value="2"/>
</dbReference>
<dbReference type="Pfam" id="PF03083">
    <property type="entry name" value="MtN3_slv"/>
    <property type="match status" value="1"/>
</dbReference>
<dbReference type="PROSITE" id="PS51257">
    <property type="entry name" value="PROKAR_LIPOPROTEIN"/>
    <property type="match status" value="1"/>
</dbReference>
<keyword evidence="11" id="KW-1185">Reference proteome</keyword>
<protein>
    <submittedName>
        <fullName evidence="10">Bidirectional sugar transporter sweet5</fullName>
    </submittedName>
</protein>
<organism evidence="10 11">
    <name type="scientific">Quercus suber</name>
    <name type="common">Cork oak</name>
    <dbReference type="NCBI Taxonomy" id="58331"/>
    <lineage>
        <taxon>Eukaryota</taxon>
        <taxon>Viridiplantae</taxon>
        <taxon>Streptophyta</taxon>
        <taxon>Embryophyta</taxon>
        <taxon>Tracheophyta</taxon>
        <taxon>Spermatophyta</taxon>
        <taxon>Magnoliopsida</taxon>
        <taxon>eudicotyledons</taxon>
        <taxon>Gunneridae</taxon>
        <taxon>Pentapetalae</taxon>
        <taxon>rosids</taxon>
        <taxon>fabids</taxon>
        <taxon>Fagales</taxon>
        <taxon>Fagaceae</taxon>
        <taxon>Quercus</taxon>
    </lineage>
</organism>
<dbReference type="InterPro" id="IPR047664">
    <property type="entry name" value="SWEET"/>
</dbReference>
<keyword evidence="5 9" id="KW-0812">Transmembrane</keyword>
<reference evidence="10 11" key="1">
    <citation type="journal article" date="2018" name="Sci. Data">
        <title>The draft genome sequence of cork oak.</title>
        <authorList>
            <person name="Ramos A.M."/>
            <person name="Usie A."/>
            <person name="Barbosa P."/>
            <person name="Barros P.M."/>
            <person name="Capote T."/>
            <person name="Chaves I."/>
            <person name="Simoes F."/>
            <person name="Abreu I."/>
            <person name="Carrasquinho I."/>
            <person name="Faro C."/>
            <person name="Guimaraes J.B."/>
            <person name="Mendonca D."/>
            <person name="Nobrega F."/>
            <person name="Rodrigues L."/>
            <person name="Saibo N.J.M."/>
            <person name="Varela M.C."/>
            <person name="Egas C."/>
            <person name="Matos J."/>
            <person name="Miguel C.M."/>
            <person name="Oliveira M.M."/>
            <person name="Ricardo C.P."/>
            <person name="Goncalves S."/>
        </authorList>
    </citation>
    <scope>NUCLEOTIDE SEQUENCE [LARGE SCALE GENOMIC DNA]</scope>
    <source>
        <strain evidence="11">cv. HL8</strain>
    </source>
</reference>
<accession>A0AAW0KDG2</accession>
<gene>
    <name evidence="10" type="primary">SWEET5_0</name>
    <name evidence="10" type="ORF">CFP56_022346</name>
</gene>
<dbReference type="InterPro" id="IPR004316">
    <property type="entry name" value="SWEET_rpt"/>
</dbReference>
<evidence type="ECO:0000256" key="4">
    <source>
        <dbReference type="ARBA" id="ARBA00022597"/>
    </source>
</evidence>
<evidence type="ECO:0000256" key="9">
    <source>
        <dbReference type="SAM" id="Phobius"/>
    </source>
</evidence>
<dbReference type="PANTHER" id="PTHR10791:SF159">
    <property type="entry name" value="BIDIRECTIONAL SUGAR TRANSPORTER SWEET5"/>
    <property type="match status" value="1"/>
</dbReference>
<dbReference type="Proteomes" id="UP000237347">
    <property type="component" value="Unassembled WGS sequence"/>
</dbReference>
<dbReference type="PANTHER" id="PTHR10791">
    <property type="entry name" value="RAG1-ACTIVATING PROTEIN 1"/>
    <property type="match status" value="1"/>
</dbReference>
<dbReference type="GO" id="GO:0051119">
    <property type="term" value="F:sugar transmembrane transporter activity"/>
    <property type="evidence" value="ECO:0007669"/>
    <property type="project" value="InterPro"/>
</dbReference>
<evidence type="ECO:0000256" key="3">
    <source>
        <dbReference type="ARBA" id="ARBA00022448"/>
    </source>
</evidence>
<evidence type="ECO:0000256" key="5">
    <source>
        <dbReference type="ARBA" id="ARBA00022692"/>
    </source>
</evidence>
<evidence type="ECO:0000256" key="6">
    <source>
        <dbReference type="ARBA" id="ARBA00022737"/>
    </source>
</evidence>
<evidence type="ECO:0000313" key="10">
    <source>
        <dbReference type="EMBL" id="KAK7836593.1"/>
    </source>
</evidence>
<proteinExistence type="inferred from homology"/>
<keyword evidence="3" id="KW-0813">Transport</keyword>
<keyword evidence="4 10" id="KW-0762">Sugar transport</keyword>
<keyword evidence="8 9" id="KW-0472">Membrane</keyword>
<evidence type="ECO:0000313" key="11">
    <source>
        <dbReference type="Proteomes" id="UP000237347"/>
    </source>
</evidence>
<dbReference type="GO" id="GO:0012505">
    <property type="term" value="C:endomembrane system"/>
    <property type="evidence" value="ECO:0007669"/>
    <property type="project" value="UniProtKB-SubCell"/>
</dbReference>